<name>A0A6I2RB85_FLAPL</name>
<dbReference type="RefSeq" id="WP_138308877.1">
    <property type="nucleotide sequence ID" value="NZ_JADNGA010000013.1"/>
</dbReference>
<dbReference type="Proteomes" id="UP000434475">
    <property type="component" value="Unassembled WGS sequence"/>
</dbReference>
<evidence type="ECO:0000259" key="1">
    <source>
        <dbReference type="Pfam" id="PF17989"/>
    </source>
</evidence>
<sequence length="310" mass="35009">MEPVKDHQGMKIIGIDNGYGNIKTANCCFPAGLTVHDAEPVFKDDLLVYDGRYYLIGTGHKEFKADKTGDDDYYILTLAAIARELNVYGLTDATVYLAVGLPLTWVSRQREDFKAYLTRNRELAFTFRGKAYWVEIAGVDVFPQGFAAVAGQIRDFQGVNMLCDIGNGTMNIMFINDRKPVVDRMFTEKYGTHQCMLAVRENVMRTHHATVDESIINRVLRFGTADIREDYLTTIRETAAEYVGEIFRILREREYNPALMRLHVLGGGSCLVRNFGAYDADRVTIYEDICATAKGYEFLCEQALHRGVSG</sequence>
<accession>A0A6I2RB85</accession>
<dbReference type="AlphaFoldDB" id="A0A6I2RB85"/>
<protein>
    <submittedName>
        <fullName evidence="2">Plasmid segregation actin-type ATPase ParM</fullName>
    </submittedName>
</protein>
<comment type="caution">
    <text evidence="2">The sequence shown here is derived from an EMBL/GenBank/DDBJ whole genome shotgun (WGS) entry which is preliminary data.</text>
</comment>
<dbReference type="InterPro" id="IPR040607">
    <property type="entry name" value="ALP_N"/>
</dbReference>
<organism evidence="2 3">
    <name type="scientific">Flavonifractor plautii</name>
    <name type="common">Fusobacterium plautii</name>
    <dbReference type="NCBI Taxonomy" id="292800"/>
    <lineage>
        <taxon>Bacteria</taxon>
        <taxon>Bacillati</taxon>
        <taxon>Bacillota</taxon>
        <taxon>Clostridia</taxon>
        <taxon>Eubacteriales</taxon>
        <taxon>Oscillospiraceae</taxon>
        <taxon>Flavonifractor</taxon>
    </lineage>
</organism>
<gene>
    <name evidence="2" type="ORF">GKE97_23680</name>
</gene>
<dbReference type="SUPFAM" id="SSF53067">
    <property type="entry name" value="Actin-like ATPase domain"/>
    <property type="match status" value="2"/>
</dbReference>
<evidence type="ECO:0000313" key="2">
    <source>
        <dbReference type="EMBL" id="MSB22466.1"/>
    </source>
</evidence>
<dbReference type="CDD" id="cd10227">
    <property type="entry name" value="ASKHA_NBD_ParM-like"/>
    <property type="match status" value="1"/>
</dbReference>
<evidence type="ECO:0000313" key="3">
    <source>
        <dbReference type="Proteomes" id="UP000434475"/>
    </source>
</evidence>
<reference evidence="2 3" key="1">
    <citation type="journal article" date="2019" name="Nat. Med.">
        <title>A library of human gut bacterial isolates paired with longitudinal multiomics data enables mechanistic microbiome research.</title>
        <authorList>
            <person name="Poyet M."/>
            <person name="Groussin M."/>
            <person name="Gibbons S.M."/>
            <person name="Avila-Pacheco J."/>
            <person name="Jiang X."/>
            <person name="Kearney S.M."/>
            <person name="Perrotta A.R."/>
            <person name="Berdy B."/>
            <person name="Zhao S."/>
            <person name="Lieberman T.D."/>
            <person name="Swanson P.K."/>
            <person name="Smith M."/>
            <person name="Roesemann S."/>
            <person name="Alexander J.E."/>
            <person name="Rich S.A."/>
            <person name="Livny J."/>
            <person name="Vlamakis H."/>
            <person name="Clish C."/>
            <person name="Bullock K."/>
            <person name="Deik A."/>
            <person name="Scott J."/>
            <person name="Pierce K.A."/>
            <person name="Xavier R.J."/>
            <person name="Alm E.J."/>
        </authorList>
    </citation>
    <scope>NUCLEOTIDE SEQUENCE [LARGE SCALE GENOMIC DNA]</scope>
    <source>
        <strain evidence="2 3">BIOML-A2</strain>
    </source>
</reference>
<dbReference type="Gene3D" id="3.30.420.40">
    <property type="match status" value="2"/>
</dbReference>
<dbReference type="InterPro" id="IPR043129">
    <property type="entry name" value="ATPase_NBD"/>
</dbReference>
<proteinExistence type="predicted"/>
<feature type="domain" description="Actin-like protein N-terminal" evidence="1">
    <location>
        <begin position="14"/>
        <end position="146"/>
    </location>
</feature>
<dbReference type="EMBL" id="WKPR01000041">
    <property type="protein sequence ID" value="MSB22466.1"/>
    <property type="molecule type" value="Genomic_DNA"/>
</dbReference>
<dbReference type="Pfam" id="PF17989">
    <property type="entry name" value="ALP_N"/>
    <property type="match status" value="1"/>
</dbReference>